<comment type="similarity">
    <text evidence="1">Belongs to the peptidase C13 family.</text>
</comment>
<dbReference type="Gene3D" id="3.40.50.1460">
    <property type="match status" value="1"/>
</dbReference>
<name>A0A540MZG0_MALBA</name>
<comment type="caution">
    <text evidence="3">The sequence shown here is derived from an EMBL/GenBank/DDBJ whole genome shotgun (WGS) entry which is preliminary data.</text>
</comment>
<dbReference type="Gene3D" id="1.10.132.130">
    <property type="match status" value="1"/>
</dbReference>
<reference evidence="3 4" key="1">
    <citation type="journal article" date="2019" name="G3 (Bethesda)">
        <title>Sequencing of a Wild Apple (Malus baccata) Genome Unravels the Differences Between Cultivated and Wild Apple Species Regarding Disease Resistance and Cold Tolerance.</title>
        <authorList>
            <person name="Chen X."/>
        </authorList>
    </citation>
    <scope>NUCLEOTIDE SEQUENCE [LARGE SCALE GENOMIC DNA]</scope>
    <source>
        <strain evidence="4">cv. Shandingzi</strain>
        <tissue evidence="3">Leaves</tissue>
    </source>
</reference>
<dbReference type="GO" id="GO:0051603">
    <property type="term" value="P:proteolysis involved in protein catabolic process"/>
    <property type="evidence" value="ECO:0007669"/>
    <property type="project" value="TreeGrafter"/>
</dbReference>
<dbReference type="CDD" id="cd21115">
    <property type="entry name" value="legumain_C"/>
    <property type="match status" value="1"/>
</dbReference>
<dbReference type="AlphaFoldDB" id="A0A540MZG0"/>
<dbReference type="InterPro" id="IPR001096">
    <property type="entry name" value="Peptidase_C13"/>
</dbReference>
<dbReference type="GO" id="GO:0005773">
    <property type="term" value="C:vacuole"/>
    <property type="evidence" value="ECO:0007669"/>
    <property type="project" value="GOC"/>
</dbReference>
<proteinExistence type="inferred from homology"/>
<dbReference type="Pfam" id="PF20985">
    <property type="entry name" value="Legum_prodom"/>
    <property type="match status" value="1"/>
</dbReference>
<dbReference type="Pfam" id="PF01650">
    <property type="entry name" value="Peptidase_C13"/>
    <property type="match status" value="1"/>
</dbReference>
<dbReference type="Proteomes" id="UP000315295">
    <property type="component" value="Unassembled WGS sequence"/>
</dbReference>
<protein>
    <recommendedName>
        <fullName evidence="2">Legumain prodomain domain-containing protein</fullName>
    </recommendedName>
</protein>
<evidence type="ECO:0000313" key="3">
    <source>
        <dbReference type="EMBL" id="TQE03690.1"/>
    </source>
</evidence>
<dbReference type="GO" id="GO:0006624">
    <property type="term" value="P:vacuolar protein processing"/>
    <property type="evidence" value="ECO:0007669"/>
    <property type="project" value="TreeGrafter"/>
</dbReference>
<gene>
    <name evidence="3" type="ORF">C1H46_010664</name>
</gene>
<dbReference type="FunFam" id="1.10.132.130:FF:000001">
    <property type="entry name" value="Vacuolar-processing enzyme beta-isozyme"/>
    <property type="match status" value="1"/>
</dbReference>
<dbReference type="InterPro" id="IPR046427">
    <property type="entry name" value="Legumain_prodom_sf"/>
</dbReference>
<sequence>MNDENIIVFMYDDITLAEDNSKSGVIINKPDGKDVYKGVPKVRKRTNASHVMEYGDMSHRQDVLSTYMGGAPAANPSYTSTFIKDNSTSSSRFVSQLDADLVYFLHKFHGAPTGSQKKLEARKQLLDEISQREHADYSVKKIGELLFGNEMASKVLMNVRPPGQRLVDDWDCFKTLASSSANSKHNLGTYERRCGGLSRYGRKYTRAIANICNAGTSMENGCSLT</sequence>
<organism evidence="3 4">
    <name type="scientific">Malus baccata</name>
    <name type="common">Siberian crab apple</name>
    <name type="synonym">Pyrus baccata</name>
    <dbReference type="NCBI Taxonomy" id="106549"/>
    <lineage>
        <taxon>Eukaryota</taxon>
        <taxon>Viridiplantae</taxon>
        <taxon>Streptophyta</taxon>
        <taxon>Embryophyta</taxon>
        <taxon>Tracheophyta</taxon>
        <taxon>Spermatophyta</taxon>
        <taxon>Magnoliopsida</taxon>
        <taxon>eudicotyledons</taxon>
        <taxon>Gunneridae</taxon>
        <taxon>Pentapetalae</taxon>
        <taxon>rosids</taxon>
        <taxon>fabids</taxon>
        <taxon>Rosales</taxon>
        <taxon>Rosaceae</taxon>
        <taxon>Amygdaloideae</taxon>
        <taxon>Maleae</taxon>
        <taxon>Malus</taxon>
    </lineage>
</organism>
<dbReference type="GO" id="GO:0004197">
    <property type="term" value="F:cysteine-type endopeptidase activity"/>
    <property type="evidence" value="ECO:0007669"/>
    <property type="project" value="TreeGrafter"/>
</dbReference>
<dbReference type="EMBL" id="VIEB01000151">
    <property type="protein sequence ID" value="TQE03690.1"/>
    <property type="molecule type" value="Genomic_DNA"/>
</dbReference>
<dbReference type="InterPro" id="IPR048501">
    <property type="entry name" value="Legum_prodom"/>
</dbReference>
<accession>A0A540MZG0</accession>
<dbReference type="PANTHER" id="PTHR12000">
    <property type="entry name" value="HEMOGLOBINASE FAMILY MEMBER"/>
    <property type="match status" value="1"/>
</dbReference>
<evidence type="ECO:0000256" key="1">
    <source>
        <dbReference type="ARBA" id="ARBA00009941"/>
    </source>
</evidence>
<evidence type="ECO:0000313" key="4">
    <source>
        <dbReference type="Proteomes" id="UP000315295"/>
    </source>
</evidence>
<evidence type="ECO:0000259" key="2">
    <source>
        <dbReference type="Pfam" id="PF20985"/>
    </source>
</evidence>
<keyword evidence="4" id="KW-1185">Reference proteome</keyword>
<feature type="domain" description="Legumain prodomain" evidence="2">
    <location>
        <begin position="123"/>
        <end position="219"/>
    </location>
</feature>
<dbReference type="PANTHER" id="PTHR12000:SF50">
    <property type="entry name" value="VACUOLAR-PROCESSING ENZYME GAMMA-ISOZYME"/>
    <property type="match status" value="1"/>
</dbReference>
<dbReference type="STRING" id="106549.A0A540MZG0"/>